<name>A0ABT8E5D6_9BACL</name>
<keyword evidence="1" id="KW-0472">Membrane</keyword>
<keyword evidence="1" id="KW-0812">Transmembrane</keyword>
<organism evidence="2 3">
    <name type="scientific">Fictibacillus terranigra</name>
    <dbReference type="NCBI Taxonomy" id="3058424"/>
    <lineage>
        <taxon>Bacteria</taxon>
        <taxon>Bacillati</taxon>
        <taxon>Bacillota</taxon>
        <taxon>Bacilli</taxon>
        <taxon>Bacillales</taxon>
        <taxon>Fictibacillaceae</taxon>
        <taxon>Fictibacillus</taxon>
    </lineage>
</organism>
<protein>
    <submittedName>
        <fullName evidence="2">Uncharacterized protein</fullName>
    </submittedName>
</protein>
<reference evidence="2" key="1">
    <citation type="submission" date="2023-06" db="EMBL/GenBank/DDBJ databases">
        <title>Draft Genome Sequences of Representative Paenibacillus Polymyxa, Bacillus cereus, Fictibacillus sp., and Brevibacillus agri Strains Isolated from Amazonian Dark Earth.</title>
        <authorList>
            <person name="Pellegrinetti T.A."/>
            <person name="Cunha I.C.M."/>
            <person name="Chaves M.G."/>
            <person name="Freitas A.S."/>
            <person name="Silva A.V.R."/>
            <person name="Tsai S.M."/>
            <person name="Mendes L.W."/>
        </authorList>
    </citation>
    <scope>NUCLEOTIDE SEQUENCE</scope>
    <source>
        <strain evidence="2">CENA-BCM004</strain>
    </source>
</reference>
<accession>A0ABT8E5D6</accession>
<keyword evidence="3" id="KW-1185">Reference proteome</keyword>
<evidence type="ECO:0000256" key="1">
    <source>
        <dbReference type="SAM" id="Phobius"/>
    </source>
</evidence>
<dbReference type="EMBL" id="JAUHLN010000002">
    <property type="protein sequence ID" value="MDN4073120.1"/>
    <property type="molecule type" value="Genomic_DNA"/>
</dbReference>
<keyword evidence="1" id="KW-1133">Transmembrane helix</keyword>
<evidence type="ECO:0000313" key="3">
    <source>
        <dbReference type="Proteomes" id="UP001168694"/>
    </source>
</evidence>
<evidence type="ECO:0000313" key="2">
    <source>
        <dbReference type="EMBL" id="MDN4073120.1"/>
    </source>
</evidence>
<feature type="transmembrane region" description="Helical" evidence="1">
    <location>
        <begin position="30"/>
        <end position="49"/>
    </location>
</feature>
<dbReference type="Proteomes" id="UP001168694">
    <property type="component" value="Unassembled WGS sequence"/>
</dbReference>
<gene>
    <name evidence="2" type="ORF">QYF49_08870</name>
</gene>
<comment type="caution">
    <text evidence="2">The sequence shown here is derived from an EMBL/GenBank/DDBJ whole genome shotgun (WGS) entry which is preliminary data.</text>
</comment>
<proteinExistence type="predicted"/>
<feature type="transmembrane region" description="Helical" evidence="1">
    <location>
        <begin position="7"/>
        <end position="24"/>
    </location>
</feature>
<sequence length="60" mass="7086">MRLQAVYFWLLIMISTTGFSYLYLPSLYTVGFLITGLIMVCLAYIAVDLKEEEEWDERQQ</sequence>
<dbReference type="RefSeq" id="WP_290399263.1">
    <property type="nucleotide sequence ID" value="NZ_JAUHLN010000002.1"/>
</dbReference>